<dbReference type="Proteomes" id="UP001174136">
    <property type="component" value="Unassembled WGS sequence"/>
</dbReference>
<dbReference type="SUPFAM" id="SSF50965">
    <property type="entry name" value="Galactose oxidase, central domain"/>
    <property type="match status" value="1"/>
</dbReference>
<keyword evidence="8" id="KW-1185">Reference proteome</keyword>
<dbReference type="PROSITE" id="PS51132">
    <property type="entry name" value="OLF"/>
    <property type="match status" value="1"/>
</dbReference>
<feature type="domain" description="Olfactomedin-like" evidence="6">
    <location>
        <begin position="258"/>
        <end position="518"/>
    </location>
</feature>
<sequence>MVVVVVVVVVVVMQSSNSGQAVPRLTRVWRPHWINAAFVSVFSTPPPTPHPSTALGAAVRSLYSRPSAPAQPWERGLFYEWLLTPGRQPLEKDRVTEWIHPRNMRAMKPVIVLLVSVAWASTGAQYYYQGLIDYLENRLLAIEDRMVLWHEQSHRYHTEMLDFKKLTAEMVDSAGKEHHYLRQDLDTAGARVERAERELDYRESMTSPRACVHPADKVLEQGVWRTGTRRGTQEEEEQEEEEEEEAGEWEEVRSEVSDCVNIISSIRSVKILKQVGGPKGLWLRDPRSSKVYVFNGTTGDTVHQFDSLLDLSRPSGSNRSSSSSRDVRLPSPWSGAGGAVYNDYLYYVHRGSDRELRVVKYDLLKGLAADATMLPVDGPAPVYTLNPETAADLAADEQALWLLYAVGEDEPNVHLARMDPDTLDIEQLWDTRCPRENAEAAFVACGTVYVVYNTRLASRSRVQCVFDVNDVVVSEEAPLLYFPRKYGAHASLKYNAAEKQLYAWDDGYQILYRLNTKRKLLG</sequence>
<accession>A0AA47P8A7</accession>
<evidence type="ECO:0000256" key="2">
    <source>
        <dbReference type="ARBA" id="ARBA00022525"/>
    </source>
</evidence>
<keyword evidence="5" id="KW-0732">Signal</keyword>
<dbReference type="EMBL" id="JAOPHQ010001421">
    <property type="protein sequence ID" value="KAK0151098.1"/>
    <property type="molecule type" value="Genomic_DNA"/>
</dbReference>
<dbReference type="PANTHER" id="PTHR23192:SF49">
    <property type="entry name" value="OLFACTOMEDIN-LIKE PROTEIN 3B"/>
    <property type="match status" value="1"/>
</dbReference>
<evidence type="ECO:0000313" key="7">
    <source>
        <dbReference type="EMBL" id="KAK0151098.1"/>
    </source>
</evidence>
<evidence type="ECO:0000256" key="3">
    <source>
        <dbReference type="PROSITE-ProRule" id="PRU00446"/>
    </source>
</evidence>
<dbReference type="AlphaFoldDB" id="A0AA47P8A7"/>
<name>A0AA47P8A7_MERPO</name>
<dbReference type="InterPro" id="IPR003112">
    <property type="entry name" value="Olfac-like_dom"/>
</dbReference>
<evidence type="ECO:0000256" key="5">
    <source>
        <dbReference type="SAM" id="SignalP"/>
    </source>
</evidence>
<evidence type="ECO:0000256" key="4">
    <source>
        <dbReference type="SAM" id="MobiDB-lite"/>
    </source>
</evidence>
<keyword evidence="2" id="KW-0964">Secreted</keyword>
<feature type="region of interest" description="Disordered" evidence="4">
    <location>
        <begin position="222"/>
        <end position="252"/>
    </location>
</feature>
<dbReference type="InterPro" id="IPR011043">
    <property type="entry name" value="Gal_Oxase/kelch_b-propeller"/>
</dbReference>
<organism evidence="7 8">
    <name type="scientific">Merluccius polli</name>
    <name type="common">Benguela hake</name>
    <name type="synonym">Merluccius cadenati</name>
    <dbReference type="NCBI Taxonomy" id="89951"/>
    <lineage>
        <taxon>Eukaryota</taxon>
        <taxon>Metazoa</taxon>
        <taxon>Chordata</taxon>
        <taxon>Craniata</taxon>
        <taxon>Vertebrata</taxon>
        <taxon>Euteleostomi</taxon>
        <taxon>Actinopterygii</taxon>
        <taxon>Neopterygii</taxon>
        <taxon>Teleostei</taxon>
        <taxon>Neoteleostei</taxon>
        <taxon>Acanthomorphata</taxon>
        <taxon>Zeiogadaria</taxon>
        <taxon>Gadariae</taxon>
        <taxon>Gadiformes</taxon>
        <taxon>Gadoidei</taxon>
        <taxon>Merlucciidae</taxon>
        <taxon>Merluccius</taxon>
    </lineage>
</organism>
<comment type="subcellular location">
    <subcellularLocation>
        <location evidence="1">Secreted</location>
    </subcellularLocation>
</comment>
<dbReference type="SMART" id="SM00284">
    <property type="entry name" value="OLF"/>
    <property type="match status" value="1"/>
</dbReference>
<evidence type="ECO:0000256" key="1">
    <source>
        <dbReference type="ARBA" id="ARBA00004613"/>
    </source>
</evidence>
<dbReference type="InterPro" id="IPR050605">
    <property type="entry name" value="Olfactomedin-like_domain"/>
</dbReference>
<feature type="chain" id="PRO_5041278299" evidence="5">
    <location>
        <begin position="22"/>
        <end position="522"/>
    </location>
</feature>
<reference evidence="7" key="1">
    <citation type="journal article" date="2023" name="Front. Mar. Sci.">
        <title>A new Merluccius polli reference genome to investigate the effects of global change in West African waters.</title>
        <authorList>
            <person name="Mateo J.L."/>
            <person name="Blanco-Fernandez C."/>
            <person name="Garcia-Vazquez E."/>
            <person name="Machado-Schiaffino G."/>
        </authorList>
    </citation>
    <scope>NUCLEOTIDE SEQUENCE</scope>
    <source>
        <strain evidence="7">C29</strain>
        <tissue evidence="7">Fin</tissue>
    </source>
</reference>
<comment type="caution">
    <text evidence="3">Lacks conserved residue(s) required for the propagation of feature annotation.</text>
</comment>
<gene>
    <name evidence="7" type="primary">olfml3b</name>
    <name evidence="7" type="ORF">N1851_007790</name>
</gene>
<proteinExistence type="predicted"/>
<dbReference type="GO" id="GO:0005615">
    <property type="term" value="C:extracellular space"/>
    <property type="evidence" value="ECO:0007669"/>
    <property type="project" value="TreeGrafter"/>
</dbReference>
<dbReference type="Pfam" id="PF02191">
    <property type="entry name" value="OLF"/>
    <property type="match status" value="1"/>
</dbReference>
<protein>
    <submittedName>
        <fullName evidence="7">Olfactomedin-like protein 3B</fullName>
    </submittedName>
</protein>
<feature type="signal peptide" evidence="5">
    <location>
        <begin position="1"/>
        <end position="21"/>
    </location>
</feature>
<evidence type="ECO:0000259" key="6">
    <source>
        <dbReference type="PROSITE" id="PS51132"/>
    </source>
</evidence>
<feature type="compositionally biased region" description="Acidic residues" evidence="4">
    <location>
        <begin position="234"/>
        <end position="249"/>
    </location>
</feature>
<dbReference type="PANTHER" id="PTHR23192">
    <property type="entry name" value="OLFACTOMEDIN-RELATED"/>
    <property type="match status" value="1"/>
</dbReference>
<evidence type="ECO:0000313" key="8">
    <source>
        <dbReference type="Proteomes" id="UP001174136"/>
    </source>
</evidence>
<dbReference type="GO" id="GO:0007165">
    <property type="term" value="P:signal transduction"/>
    <property type="evidence" value="ECO:0007669"/>
    <property type="project" value="TreeGrafter"/>
</dbReference>
<comment type="caution">
    <text evidence="7">The sequence shown here is derived from an EMBL/GenBank/DDBJ whole genome shotgun (WGS) entry which is preliminary data.</text>
</comment>